<reference evidence="1 2" key="1">
    <citation type="submission" date="2019-07" db="EMBL/GenBank/DDBJ databases">
        <title>Complete Genome Sequence of Leptotrichia wadei Strain JCM16777.</title>
        <authorList>
            <person name="Watanabe S."/>
            <person name="Cui L."/>
        </authorList>
    </citation>
    <scope>NUCLEOTIDE SEQUENCE [LARGE SCALE GENOMIC DNA]</scope>
    <source>
        <strain evidence="1 2">JCM16777</strain>
    </source>
</reference>
<accession>A0A7U6LA14</accession>
<proteinExistence type="predicted"/>
<dbReference type="AlphaFoldDB" id="A0A7U6LA14"/>
<organism evidence="1 2">
    <name type="scientific">Leptotrichia wadei</name>
    <dbReference type="NCBI Taxonomy" id="157687"/>
    <lineage>
        <taxon>Bacteria</taxon>
        <taxon>Fusobacteriati</taxon>
        <taxon>Fusobacteriota</taxon>
        <taxon>Fusobacteriia</taxon>
        <taxon>Fusobacteriales</taxon>
        <taxon>Leptotrichiaceae</taxon>
        <taxon>Leptotrichia</taxon>
    </lineage>
</organism>
<evidence type="ECO:0000313" key="2">
    <source>
        <dbReference type="Proteomes" id="UP000321943"/>
    </source>
</evidence>
<sequence>MEDIIIEDEIIVRESSDVEKFDKNNDGVLKKLQLDVPFLKNNVKEYFEDDEKYMDLLYSMADRSGVERVLKMRFLLGKGVSIRDILWRSGKNKEELKEYIVKFRKYGIGENEKTTQDNVVRELSMAAIFLGTFGVWSGERYVGNGTWRSPDNFNLKLDKSWELYFDMTCGDSSEYFFQIDIDDTLNFMNFLIDIIYEKNVKENKLKCYFGDIF</sequence>
<name>A0A7U6LA14_9FUSO</name>
<evidence type="ECO:0000313" key="1">
    <source>
        <dbReference type="EMBL" id="BBM42595.1"/>
    </source>
</evidence>
<dbReference type="GeneID" id="84804182"/>
<dbReference type="RefSeq" id="WP_018498157.1">
    <property type="nucleotide sequence ID" value="NZ_AP019829.2"/>
</dbReference>
<dbReference type="KEGG" id="lwd:JCM16777_0844"/>
<dbReference type="Proteomes" id="UP000321943">
    <property type="component" value="Chromosome"/>
</dbReference>
<gene>
    <name evidence="1" type="ORF">JCM16777_0844</name>
</gene>
<dbReference type="EMBL" id="AP019829">
    <property type="protein sequence ID" value="BBM42595.1"/>
    <property type="molecule type" value="Genomic_DNA"/>
</dbReference>
<protein>
    <submittedName>
        <fullName evidence="1">Uncharacterized protein</fullName>
    </submittedName>
</protein>